<evidence type="ECO:0000313" key="2">
    <source>
        <dbReference type="EMBL" id="GGU25923.1"/>
    </source>
</evidence>
<dbReference type="AlphaFoldDB" id="A0A918M327"/>
<reference evidence="2" key="1">
    <citation type="journal article" date="2014" name="Int. J. Syst. Evol. Microbiol.">
        <title>Complete genome sequence of Corynebacterium casei LMG S-19264T (=DSM 44701T), isolated from a smear-ripened cheese.</title>
        <authorList>
            <consortium name="US DOE Joint Genome Institute (JGI-PGF)"/>
            <person name="Walter F."/>
            <person name="Albersmeier A."/>
            <person name="Kalinowski J."/>
            <person name="Ruckert C."/>
        </authorList>
    </citation>
    <scope>NUCLEOTIDE SEQUENCE</scope>
    <source>
        <strain evidence="2">JCM 4391</strain>
    </source>
</reference>
<protein>
    <submittedName>
        <fullName evidence="2">Uncharacterized protein</fullName>
    </submittedName>
</protein>
<comment type="caution">
    <text evidence="2">The sequence shown here is derived from an EMBL/GenBank/DDBJ whole genome shotgun (WGS) entry which is preliminary data.</text>
</comment>
<evidence type="ECO:0000313" key="3">
    <source>
        <dbReference type="Proteomes" id="UP000636661"/>
    </source>
</evidence>
<organism evidence="2 3">
    <name type="scientific">Streptomyces lavendofoliae</name>
    <dbReference type="NCBI Taxonomy" id="67314"/>
    <lineage>
        <taxon>Bacteria</taxon>
        <taxon>Bacillati</taxon>
        <taxon>Actinomycetota</taxon>
        <taxon>Actinomycetes</taxon>
        <taxon>Kitasatosporales</taxon>
        <taxon>Streptomycetaceae</taxon>
        <taxon>Streptomyces</taxon>
    </lineage>
</organism>
<sequence>MDEAGRAHRALLGQPQWYVLPGPGAGRTVAVKTAVPCRSEVTTLVTAPVDGPPVHCAGARSLGRVVRPSRTDTRPQAGGTPACGREVSGNDEAGRHRTEA</sequence>
<dbReference type="Proteomes" id="UP000636661">
    <property type="component" value="Unassembled WGS sequence"/>
</dbReference>
<name>A0A918M327_9ACTN</name>
<feature type="region of interest" description="Disordered" evidence="1">
    <location>
        <begin position="66"/>
        <end position="100"/>
    </location>
</feature>
<gene>
    <name evidence="2" type="ORF">GCM10010274_10710</name>
</gene>
<dbReference type="EMBL" id="BMTP01000002">
    <property type="protein sequence ID" value="GGU25923.1"/>
    <property type="molecule type" value="Genomic_DNA"/>
</dbReference>
<accession>A0A918M327</accession>
<evidence type="ECO:0000256" key="1">
    <source>
        <dbReference type="SAM" id="MobiDB-lite"/>
    </source>
</evidence>
<proteinExistence type="predicted"/>
<keyword evidence="3" id="KW-1185">Reference proteome</keyword>
<reference evidence="2" key="2">
    <citation type="submission" date="2020-09" db="EMBL/GenBank/DDBJ databases">
        <authorList>
            <person name="Sun Q."/>
            <person name="Ohkuma M."/>
        </authorList>
    </citation>
    <scope>NUCLEOTIDE SEQUENCE</scope>
    <source>
        <strain evidence="2">JCM 4391</strain>
    </source>
</reference>